<dbReference type="Proteomes" id="UP000059680">
    <property type="component" value="Chromosome 11"/>
</dbReference>
<reference evidence="1 2" key="2">
    <citation type="journal article" date="2013" name="Plant Cell Physiol.">
        <title>Rice Annotation Project Database (RAP-DB): an integrative and interactive database for rice genomics.</title>
        <authorList>
            <person name="Sakai H."/>
            <person name="Lee S.S."/>
            <person name="Tanaka T."/>
            <person name="Numa H."/>
            <person name="Kim J."/>
            <person name="Kawahara Y."/>
            <person name="Wakimoto H."/>
            <person name="Yang C.C."/>
            <person name="Iwamoto M."/>
            <person name="Abe T."/>
            <person name="Yamada Y."/>
            <person name="Muto A."/>
            <person name="Inokuchi H."/>
            <person name="Ikemura T."/>
            <person name="Matsumoto T."/>
            <person name="Sasaki T."/>
            <person name="Itoh T."/>
        </authorList>
    </citation>
    <scope>NUCLEOTIDE SEQUENCE [LARGE SCALE GENOMIC DNA]</scope>
    <source>
        <strain evidence="2">cv. Nipponbare</strain>
    </source>
</reference>
<dbReference type="PaxDb" id="39947-A0A0P0Y1Z9"/>
<sequence>MIWYMCDRGGLLPSLILAGRVSLLLVRATSTRSPVLSSAACWDSLPSAAPRRWGQVRRVQPGGFGVDGLLIGPPLTAVMGEFMGPDSSAGAGDLRNAR</sequence>
<evidence type="ECO:0000313" key="1">
    <source>
        <dbReference type="EMBL" id="BAT13587.1"/>
    </source>
</evidence>
<evidence type="ECO:0000313" key="2">
    <source>
        <dbReference type="Proteomes" id="UP000059680"/>
    </source>
</evidence>
<reference evidence="1 2" key="3">
    <citation type="journal article" date="2013" name="Rice">
        <title>Improvement of the Oryza sativa Nipponbare reference genome using next generation sequence and optical map data.</title>
        <authorList>
            <person name="Kawahara Y."/>
            <person name="de la Bastide M."/>
            <person name="Hamilton J.P."/>
            <person name="Kanamori H."/>
            <person name="McCombie W.R."/>
            <person name="Ouyang S."/>
            <person name="Schwartz D.C."/>
            <person name="Tanaka T."/>
            <person name="Wu J."/>
            <person name="Zhou S."/>
            <person name="Childs K.L."/>
            <person name="Davidson R.M."/>
            <person name="Lin H."/>
            <person name="Quesada-Ocampo L."/>
            <person name="Vaillancourt B."/>
            <person name="Sakai H."/>
            <person name="Lee S.S."/>
            <person name="Kim J."/>
            <person name="Numa H."/>
            <person name="Itoh T."/>
            <person name="Buell C.R."/>
            <person name="Matsumoto T."/>
        </authorList>
    </citation>
    <scope>NUCLEOTIDE SEQUENCE [LARGE SCALE GENOMIC DNA]</scope>
    <source>
        <strain evidence="2">cv. Nipponbare</strain>
    </source>
</reference>
<proteinExistence type="predicted"/>
<reference evidence="2" key="1">
    <citation type="journal article" date="2005" name="Nature">
        <title>The map-based sequence of the rice genome.</title>
        <authorList>
            <consortium name="International rice genome sequencing project (IRGSP)"/>
            <person name="Matsumoto T."/>
            <person name="Wu J."/>
            <person name="Kanamori H."/>
            <person name="Katayose Y."/>
            <person name="Fujisawa M."/>
            <person name="Namiki N."/>
            <person name="Mizuno H."/>
            <person name="Yamamoto K."/>
            <person name="Antonio B.A."/>
            <person name="Baba T."/>
            <person name="Sakata K."/>
            <person name="Nagamura Y."/>
            <person name="Aoki H."/>
            <person name="Arikawa K."/>
            <person name="Arita K."/>
            <person name="Bito T."/>
            <person name="Chiden Y."/>
            <person name="Fujitsuka N."/>
            <person name="Fukunaka R."/>
            <person name="Hamada M."/>
            <person name="Harada C."/>
            <person name="Hayashi A."/>
            <person name="Hijishita S."/>
            <person name="Honda M."/>
            <person name="Hosokawa S."/>
            <person name="Ichikawa Y."/>
            <person name="Idonuma A."/>
            <person name="Iijima M."/>
            <person name="Ikeda M."/>
            <person name="Ikeno M."/>
            <person name="Ito K."/>
            <person name="Ito S."/>
            <person name="Ito T."/>
            <person name="Ito Y."/>
            <person name="Ito Y."/>
            <person name="Iwabuchi A."/>
            <person name="Kamiya K."/>
            <person name="Karasawa W."/>
            <person name="Kurita K."/>
            <person name="Katagiri S."/>
            <person name="Kikuta A."/>
            <person name="Kobayashi H."/>
            <person name="Kobayashi N."/>
            <person name="Machita K."/>
            <person name="Maehara T."/>
            <person name="Masukawa M."/>
            <person name="Mizubayashi T."/>
            <person name="Mukai Y."/>
            <person name="Nagasaki H."/>
            <person name="Nagata Y."/>
            <person name="Naito S."/>
            <person name="Nakashima M."/>
            <person name="Nakama Y."/>
            <person name="Nakamichi Y."/>
            <person name="Nakamura M."/>
            <person name="Meguro A."/>
            <person name="Negishi M."/>
            <person name="Ohta I."/>
            <person name="Ohta T."/>
            <person name="Okamoto M."/>
            <person name="Ono N."/>
            <person name="Saji S."/>
            <person name="Sakaguchi M."/>
            <person name="Sakai K."/>
            <person name="Shibata M."/>
            <person name="Shimokawa T."/>
            <person name="Song J."/>
            <person name="Takazaki Y."/>
            <person name="Terasawa K."/>
            <person name="Tsugane M."/>
            <person name="Tsuji K."/>
            <person name="Ueda S."/>
            <person name="Waki K."/>
            <person name="Yamagata H."/>
            <person name="Yamamoto M."/>
            <person name="Yamamoto S."/>
            <person name="Yamane H."/>
            <person name="Yoshiki S."/>
            <person name="Yoshihara R."/>
            <person name="Yukawa K."/>
            <person name="Zhong H."/>
            <person name="Yano M."/>
            <person name="Yuan Q."/>
            <person name="Ouyang S."/>
            <person name="Liu J."/>
            <person name="Jones K.M."/>
            <person name="Gansberger K."/>
            <person name="Moffat K."/>
            <person name="Hill J."/>
            <person name="Bera J."/>
            <person name="Fadrosh D."/>
            <person name="Jin S."/>
            <person name="Johri S."/>
            <person name="Kim M."/>
            <person name="Overton L."/>
            <person name="Reardon M."/>
            <person name="Tsitrin T."/>
            <person name="Vuong H."/>
            <person name="Weaver B."/>
            <person name="Ciecko A."/>
            <person name="Tallon L."/>
            <person name="Jackson J."/>
            <person name="Pai G."/>
            <person name="Aken S.V."/>
            <person name="Utterback T."/>
            <person name="Reidmuller S."/>
            <person name="Feldblyum T."/>
            <person name="Hsiao J."/>
            <person name="Zismann V."/>
            <person name="Iobst S."/>
            <person name="de Vazeille A.R."/>
            <person name="Buell C.R."/>
            <person name="Ying K."/>
            <person name="Li Y."/>
            <person name="Lu T."/>
            <person name="Huang Y."/>
            <person name="Zhao Q."/>
            <person name="Feng Q."/>
            <person name="Zhang L."/>
            <person name="Zhu J."/>
            <person name="Weng Q."/>
            <person name="Mu J."/>
            <person name="Lu Y."/>
            <person name="Fan D."/>
            <person name="Liu Y."/>
            <person name="Guan J."/>
            <person name="Zhang Y."/>
            <person name="Yu S."/>
            <person name="Liu X."/>
            <person name="Zhang Y."/>
            <person name="Hong G."/>
            <person name="Han B."/>
            <person name="Choisne N."/>
            <person name="Demange N."/>
            <person name="Orjeda G."/>
            <person name="Samain S."/>
            <person name="Cattolico L."/>
            <person name="Pelletier E."/>
            <person name="Couloux A."/>
            <person name="Segurens B."/>
            <person name="Wincker P."/>
            <person name="D'Hont A."/>
            <person name="Scarpelli C."/>
            <person name="Weissenbach J."/>
            <person name="Salanoubat M."/>
            <person name="Quetier F."/>
            <person name="Yu Y."/>
            <person name="Kim H.R."/>
            <person name="Rambo T."/>
            <person name="Currie J."/>
            <person name="Collura K."/>
            <person name="Luo M."/>
            <person name="Yang T."/>
            <person name="Ammiraju J.S.S."/>
            <person name="Engler F."/>
            <person name="Soderlund C."/>
            <person name="Wing R.A."/>
            <person name="Palmer L.E."/>
            <person name="de la Bastide M."/>
            <person name="Spiegel L."/>
            <person name="Nascimento L."/>
            <person name="Zutavern T."/>
            <person name="O'Shaughnessy A."/>
            <person name="Dike S."/>
            <person name="Dedhia N."/>
            <person name="Preston R."/>
            <person name="Balija V."/>
            <person name="McCombie W.R."/>
            <person name="Chow T."/>
            <person name="Chen H."/>
            <person name="Chung M."/>
            <person name="Chen C."/>
            <person name="Shaw J."/>
            <person name="Wu H."/>
            <person name="Hsiao K."/>
            <person name="Chao Y."/>
            <person name="Chu M."/>
            <person name="Cheng C."/>
            <person name="Hour A."/>
            <person name="Lee P."/>
            <person name="Lin S."/>
            <person name="Lin Y."/>
            <person name="Liou J."/>
            <person name="Liu S."/>
            <person name="Hsing Y."/>
            <person name="Raghuvanshi S."/>
            <person name="Mohanty A."/>
            <person name="Bharti A.K."/>
            <person name="Gaur A."/>
            <person name="Gupta V."/>
            <person name="Kumar D."/>
            <person name="Ravi V."/>
            <person name="Vij S."/>
            <person name="Kapur A."/>
            <person name="Khurana P."/>
            <person name="Khurana P."/>
            <person name="Khurana J.P."/>
            <person name="Tyagi A.K."/>
            <person name="Gaikwad K."/>
            <person name="Singh A."/>
            <person name="Dalal V."/>
            <person name="Srivastava S."/>
            <person name="Dixit A."/>
            <person name="Pal A.K."/>
            <person name="Ghazi I.A."/>
            <person name="Yadav M."/>
            <person name="Pandit A."/>
            <person name="Bhargava A."/>
            <person name="Sureshbabu K."/>
            <person name="Batra K."/>
            <person name="Sharma T.R."/>
            <person name="Mohapatra T."/>
            <person name="Singh N.K."/>
            <person name="Messing J."/>
            <person name="Nelson A.B."/>
            <person name="Fuks G."/>
            <person name="Kavchok S."/>
            <person name="Keizer G."/>
            <person name="Linton E."/>
            <person name="Llaca V."/>
            <person name="Song R."/>
            <person name="Tanyolac B."/>
            <person name="Young S."/>
            <person name="Ho-Il K."/>
            <person name="Hahn J.H."/>
            <person name="Sangsakoo G."/>
            <person name="Vanavichit A."/>
            <person name="de Mattos Luiz.A.T."/>
            <person name="Zimmer P.D."/>
            <person name="Malone G."/>
            <person name="Dellagostin O."/>
            <person name="de Oliveira A.C."/>
            <person name="Bevan M."/>
            <person name="Bancroft I."/>
            <person name="Minx P."/>
            <person name="Cordum H."/>
            <person name="Wilson R."/>
            <person name="Cheng Z."/>
            <person name="Jin W."/>
            <person name="Jiang J."/>
            <person name="Leong S.A."/>
            <person name="Iwama H."/>
            <person name="Gojobori T."/>
            <person name="Itoh T."/>
            <person name="Niimura Y."/>
            <person name="Fujii Y."/>
            <person name="Habara T."/>
            <person name="Sakai H."/>
            <person name="Sato Y."/>
            <person name="Wilson G."/>
            <person name="Kumar K."/>
            <person name="McCouch S."/>
            <person name="Juretic N."/>
            <person name="Hoen D."/>
            <person name="Wright S."/>
            <person name="Bruskiewich R."/>
            <person name="Bureau T."/>
            <person name="Miyao A."/>
            <person name="Hirochika H."/>
            <person name="Nishikawa T."/>
            <person name="Kadowaki K."/>
            <person name="Sugiura M."/>
            <person name="Burr B."/>
            <person name="Sasaki T."/>
        </authorList>
    </citation>
    <scope>NUCLEOTIDE SEQUENCE [LARGE SCALE GENOMIC DNA]</scope>
    <source>
        <strain evidence="2">cv. Nipponbare</strain>
    </source>
</reference>
<dbReference type="EMBL" id="AP014967">
    <property type="protein sequence ID" value="BAT13587.1"/>
    <property type="molecule type" value="Genomic_DNA"/>
</dbReference>
<dbReference type="InParanoid" id="A0A0P0Y1Z9"/>
<gene>
    <name evidence="1" type="ordered locus">Os11g0275850</name>
    <name evidence="1" type="ORF">OSNPB_110275850</name>
</gene>
<accession>A0A0P0Y1Z9</accession>
<name>A0A0P0Y1Z9_ORYSJ</name>
<dbReference type="AlphaFoldDB" id="A0A0P0Y1Z9"/>
<keyword evidence="2" id="KW-1185">Reference proteome</keyword>
<protein>
    <submittedName>
        <fullName evidence="1">Os11g0275850 protein</fullName>
    </submittedName>
</protein>
<organism evidence="1 2">
    <name type="scientific">Oryza sativa subsp. japonica</name>
    <name type="common">Rice</name>
    <dbReference type="NCBI Taxonomy" id="39947"/>
    <lineage>
        <taxon>Eukaryota</taxon>
        <taxon>Viridiplantae</taxon>
        <taxon>Streptophyta</taxon>
        <taxon>Embryophyta</taxon>
        <taxon>Tracheophyta</taxon>
        <taxon>Spermatophyta</taxon>
        <taxon>Magnoliopsida</taxon>
        <taxon>Liliopsida</taxon>
        <taxon>Poales</taxon>
        <taxon>Poaceae</taxon>
        <taxon>BOP clade</taxon>
        <taxon>Oryzoideae</taxon>
        <taxon>Oryzeae</taxon>
        <taxon>Oryzinae</taxon>
        <taxon>Oryza</taxon>
        <taxon>Oryza sativa</taxon>
    </lineage>
</organism>